<proteinExistence type="predicted"/>
<sequence length="229" mass="26654">MFDFIKRKNTRTSKPVKKASKPVLTKAVFSDALSKKVPADALTYCVNLWEENPFSFSISKTRSSCLGNYKYHNGHHTITVNHDLNPYNFLITYIHEVAHQRVFIKYQKNIKQRPAPHGKEWKLNFQQLMIPLLTESVFPMEILRPLSAHMKNPPASSTRDAKLMKAIKAFNEGDLTEIVYLENIPDGQSFVFKKRKFQRIEKRRTRALCLDLDSKRKYTIPLMAEIKVL</sequence>
<name>A0A2Z4G9I4_9BACT</name>
<dbReference type="Pfam" id="PF10263">
    <property type="entry name" value="SprT-like"/>
    <property type="match status" value="1"/>
</dbReference>
<dbReference type="OrthoDB" id="267364at2"/>
<evidence type="ECO:0000313" key="2">
    <source>
        <dbReference type="EMBL" id="AWV97740.1"/>
    </source>
</evidence>
<evidence type="ECO:0000259" key="1">
    <source>
        <dbReference type="Pfam" id="PF10263"/>
    </source>
</evidence>
<evidence type="ECO:0000313" key="3">
    <source>
        <dbReference type="Proteomes" id="UP000249873"/>
    </source>
</evidence>
<dbReference type="Proteomes" id="UP000249873">
    <property type="component" value="Chromosome"/>
</dbReference>
<keyword evidence="3" id="KW-1185">Reference proteome</keyword>
<dbReference type="GO" id="GO:0006950">
    <property type="term" value="P:response to stress"/>
    <property type="evidence" value="ECO:0007669"/>
    <property type="project" value="UniProtKB-ARBA"/>
</dbReference>
<dbReference type="AlphaFoldDB" id="A0A2Z4G9I4"/>
<accession>A0A2Z4G9I4</accession>
<dbReference type="InterPro" id="IPR006640">
    <property type="entry name" value="SprT-like_domain"/>
</dbReference>
<dbReference type="KEGG" id="als:DJ013_05990"/>
<dbReference type="EMBL" id="CP029480">
    <property type="protein sequence ID" value="AWV97740.1"/>
    <property type="molecule type" value="Genomic_DNA"/>
</dbReference>
<protein>
    <submittedName>
        <fullName evidence="2">Transcription elongation protein SprT</fullName>
    </submittedName>
</protein>
<feature type="domain" description="SprT-like" evidence="1">
    <location>
        <begin position="52"/>
        <end position="128"/>
    </location>
</feature>
<gene>
    <name evidence="2" type="ORF">DJ013_05990</name>
</gene>
<organism evidence="2 3">
    <name type="scientific">Arcticibacterium luteifluviistationis</name>
    <dbReference type="NCBI Taxonomy" id="1784714"/>
    <lineage>
        <taxon>Bacteria</taxon>
        <taxon>Pseudomonadati</taxon>
        <taxon>Bacteroidota</taxon>
        <taxon>Cytophagia</taxon>
        <taxon>Cytophagales</taxon>
        <taxon>Leadbetterellaceae</taxon>
        <taxon>Arcticibacterium</taxon>
    </lineage>
</organism>
<reference evidence="2 3" key="1">
    <citation type="submission" date="2018-05" db="EMBL/GenBank/DDBJ databases">
        <title>Complete genome sequence of Arcticibacterium luteifluviistationis SM1504T, a cytophagaceae bacterium isolated from Arctic surface seawater.</title>
        <authorList>
            <person name="Li Y."/>
            <person name="Qin Q.-L."/>
        </authorList>
    </citation>
    <scope>NUCLEOTIDE SEQUENCE [LARGE SCALE GENOMIC DNA]</scope>
    <source>
        <strain evidence="2 3">SM1504</strain>
    </source>
</reference>